<evidence type="ECO:0000313" key="7">
    <source>
        <dbReference type="Proteomes" id="UP001363010"/>
    </source>
</evidence>
<dbReference type="PROSITE" id="PS51077">
    <property type="entry name" value="HTH_ICLR"/>
    <property type="match status" value="1"/>
</dbReference>
<keyword evidence="2" id="KW-0238">DNA-binding</keyword>
<protein>
    <submittedName>
        <fullName evidence="6">IclR family transcriptional regulator</fullName>
    </submittedName>
</protein>
<dbReference type="InterPro" id="IPR014757">
    <property type="entry name" value="Tscrpt_reg_IclR_C"/>
</dbReference>
<evidence type="ECO:0000256" key="3">
    <source>
        <dbReference type="ARBA" id="ARBA00023163"/>
    </source>
</evidence>
<evidence type="ECO:0000313" key="6">
    <source>
        <dbReference type="EMBL" id="MEJ8822510.1"/>
    </source>
</evidence>
<accession>A0ABU8VY19</accession>
<dbReference type="Gene3D" id="1.10.10.10">
    <property type="entry name" value="Winged helix-like DNA-binding domain superfamily/Winged helix DNA-binding domain"/>
    <property type="match status" value="1"/>
</dbReference>
<comment type="caution">
    <text evidence="6">The sequence shown here is derived from an EMBL/GenBank/DDBJ whole genome shotgun (WGS) entry which is preliminary data.</text>
</comment>
<dbReference type="SUPFAM" id="SSF46785">
    <property type="entry name" value="Winged helix' DNA-binding domain"/>
    <property type="match status" value="1"/>
</dbReference>
<dbReference type="SMART" id="SM00346">
    <property type="entry name" value="HTH_ICLR"/>
    <property type="match status" value="1"/>
</dbReference>
<organism evidence="6 7">
    <name type="scientific">Variovorax humicola</name>
    <dbReference type="NCBI Taxonomy" id="1769758"/>
    <lineage>
        <taxon>Bacteria</taxon>
        <taxon>Pseudomonadati</taxon>
        <taxon>Pseudomonadota</taxon>
        <taxon>Betaproteobacteria</taxon>
        <taxon>Burkholderiales</taxon>
        <taxon>Comamonadaceae</taxon>
        <taxon>Variovorax</taxon>
    </lineage>
</organism>
<dbReference type="EMBL" id="JBBKZV010000005">
    <property type="protein sequence ID" value="MEJ8822510.1"/>
    <property type="molecule type" value="Genomic_DNA"/>
</dbReference>
<dbReference type="InterPro" id="IPR036388">
    <property type="entry name" value="WH-like_DNA-bd_sf"/>
</dbReference>
<dbReference type="RefSeq" id="WP_340363559.1">
    <property type="nucleotide sequence ID" value="NZ_JBBKZV010000005.1"/>
</dbReference>
<keyword evidence="3" id="KW-0804">Transcription</keyword>
<evidence type="ECO:0000259" key="5">
    <source>
        <dbReference type="PROSITE" id="PS51078"/>
    </source>
</evidence>
<name>A0ABU8VY19_9BURK</name>
<evidence type="ECO:0000259" key="4">
    <source>
        <dbReference type="PROSITE" id="PS51077"/>
    </source>
</evidence>
<dbReference type="PANTHER" id="PTHR30136:SF24">
    <property type="entry name" value="HTH-TYPE TRANSCRIPTIONAL REPRESSOR ALLR"/>
    <property type="match status" value="1"/>
</dbReference>
<dbReference type="SUPFAM" id="SSF55781">
    <property type="entry name" value="GAF domain-like"/>
    <property type="match status" value="1"/>
</dbReference>
<dbReference type="InterPro" id="IPR029016">
    <property type="entry name" value="GAF-like_dom_sf"/>
</dbReference>
<dbReference type="PROSITE" id="PS51078">
    <property type="entry name" value="ICLR_ED"/>
    <property type="match status" value="1"/>
</dbReference>
<keyword evidence="7" id="KW-1185">Reference proteome</keyword>
<dbReference type="InterPro" id="IPR050707">
    <property type="entry name" value="HTH_MetabolicPath_Reg"/>
</dbReference>
<dbReference type="PANTHER" id="PTHR30136">
    <property type="entry name" value="HELIX-TURN-HELIX TRANSCRIPTIONAL REGULATOR, ICLR FAMILY"/>
    <property type="match status" value="1"/>
</dbReference>
<feature type="domain" description="IclR-ED" evidence="5">
    <location>
        <begin position="64"/>
        <end position="240"/>
    </location>
</feature>
<dbReference type="Pfam" id="PF01614">
    <property type="entry name" value="IclR_C"/>
    <property type="match status" value="1"/>
</dbReference>
<dbReference type="Gene3D" id="3.30.450.40">
    <property type="match status" value="1"/>
</dbReference>
<dbReference type="InterPro" id="IPR036390">
    <property type="entry name" value="WH_DNA-bd_sf"/>
</dbReference>
<keyword evidence="1" id="KW-0805">Transcription regulation</keyword>
<evidence type="ECO:0000256" key="2">
    <source>
        <dbReference type="ARBA" id="ARBA00023125"/>
    </source>
</evidence>
<evidence type="ECO:0000256" key="1">
    <source>
        <dbReference type="ARBA" id="ARBA00023015"/>
    </source>
</evidence>
<dbReference type="Pfam" id="PF09339">
    <property type="entry name" value="HTH_IclR"/>
    <property type="match status" value="1"/>
</dbReference>
<dbReference type="InterPro" id="IPR005471">
    <property type="entry name" value="Tscrpt_reg_IclR_N"/>
</dbReference>
<gene>
    <name evidence="6" type="ORF">WKW80_10735</name>
</gene>
<sequence>MLKTLDKALMLLNRFTVDRPTWGVRELAAEADLHHSEVHRVLVTFADNGFLVKDAAGRYALGLKLFELGHIVQKTFSVDEVIEPALKRLAQESGETAFLSVLDGHDGLCINVARSPQTLRFSIDQGQRFALIAGSHAKAILAFQGDAFRREVCDRAALKDVALLERQLAQIRADGWAATREEAATAVAGVSVPIRSSRNDAVIGSLSIAGQMHRFEEDAMPRLLGLLKTARSTVESAVALNR</sequence>
<feature type="domain" description="HTH iclR-type" evidence="4">
    <location>
        <begin position="2"/>
        <end position="63"/>
    </location>
</feature>
<reference evidence="6 7" key="1">
    <citation type="submission" date="2024-03" db="EMBL/GenBank/DDBJ databases">
        <title>Novel species of the genus Variovorax.</title>
        <authorList>
            <person name="Liu Q."/>
            <person name="Xin Y.-H."/>
        </authorList>
    </citation>
    <scope>NUCLEOTIDE SEQUENCE [LARGE SCALE GENOMIC DNA]</scope>
    <source>
        <strain evidence="6 7">KACC 18501</strain>
    </source>
</reference>
<dbReference type="Proteomes" id="UP001363010">
    <property type="component" value="Unassembled WGS sequence"/>
</dbReference>
<proteinExistence type="predicted"/>